<dbReference type="OrthoDB" id="7949130at2"/>
<dbReference type="InterPro" id="IPR010331">
    <property type="entry name" value="ExoD"/>
</dbReference>
<dbReference type="EMBL" id="LANJ01000004">
    <property type="protein sequence ID" value="KKC41028.1"/>
    <property type="molecule type" value="Genomic_DNA"/>
</dbReference>
<organism evidence="2 3">
    <name type="scientific">Devosia epidermidihirudinis</name>
    <dbReference type="NCBI Taxonomy" id="1293439"/>
    <lineage>
        <taxon>Bacteria</taxon>
        <taxon>Pseudomonadati</taxon>
        <taxon>Pseudomonadota</taxon>
        <taxon>Alphaproteobacteria</taxon>
        <taxon>Hyphomicrobiales</taxon>
        <taxon>Devosiaceae</taxon>
        <taxon>Devosia</taxon>
    </lineage>
</organism>
<dbReference type="PIRSF" id="PIRSF033239">
    <property type="entry name" value="ExoD"/>
    <property type="match status" value="1"/>
</dbReference>
<reference evidence="2 3" key="1">
    <citation type="submission" date="2015-03" db="EMBL/GenBank/DDBJ databases">
        <authorList>
            <person name="Lepp D."/>
            <person name="Hassan Y.I."/>
            <person name="Li X.-Z."/>
            <person name="Zhou T."/>
        </authorList>
    </citation>
    <scope>NUCLEOTIDE SEQUENCE [LARGE SCALE GENOMIC DNA]</scope>
    <source>
        <strain evidence="2 3">E84</strain>
    </source>
</reference>
<dbReference type="Proteomes" id="UP000033411">
    <property type="component" value="Unassembled WGS sequence"/>
</dbReference>
<dbReference type="AlphaFoldDB" id="A0A0F5QK21"/>
<sequence>MEKAELGALGRLVEKLERRVADGEDISIGMIQAVAGQRAAGPLLLFPALIVVSPLSIIPGLPSLVGISTVLVAGQIALGGQKIWLPEWLTERRVPAKYAARLVGFLKPVSAGIDSVARRRFSGFLAAPLRRMGAVVCVITGAIMPALEFIPFSSTVAAVIIATFALAITARDGMLALAWMALLASIAAFTTYLVV</sequence>
<keyword evidence="3" id="KW-1185">Reference proteome</keyword>
<evidence type="ECO:0000313" key="2">
    <source>
        <dbReference type="EMBL" id="KKC41028.1"/>
    </source>
</evidence>
<gene>
    <name evidence="2" type="ORF">WH87_02465</name>
</gene>
<evidence type="ECO:0000313" key="3">
    <source>
        <dbReference type="Proteomes" id="UP000033411"/>
    </source>
</evidence>
<dbReference type="RefSeq" id="WP_046139972.1">
    <property type="nucleotide sequence ID" value="NZ_LANJ01000004.1"/>
</dbReference>
<protein>
    <recommendedName>
        <fullName evidence="4">Exopolysaccharide biosynthesis protein exod</fullName>
    </recommendedName>
</protein>
<evidence type="ECO:0000256" key="1">
    <source>
        <dbReference type="SAM" id="Phobius"/>
    </source>
</evidence>
<comment type="caution">
    <text evidence="2">The sequence shown here is derived from an EMBL/GenBank/DDBJ whole genome shotgun (WGS) entry which is preliminary data.</text>
</comment>
<keyword evidence="1" id="KW-0472">Membrane</keyword>
<accession>A0A0F5QK21</accession>
<evidence type="ECO:0008006" key="4">
    <source>
        <dbReference type="Google" id="ProtNLM"/>
    </source>
</evidence>
<dbReference type="Pfam" id="PF06055">
    <property type="entry name" value="ExoD"/>
    <property type="match status" value="1"/>
</dbReference>
<feature type="transmembrane region" description="Helical" evidence="1">
    <location>
        <begin position="149"/>
        <end position="168"/>
    </location>
</feature>
<feature type="transmembrane region" description="Helical" evidence="1">
    <location>
        <begin position="124"/>
        <end position="143"/>
    </location>
</feature>
<keyword evidence="1" id="KW-0812">Transmembrane</keyword>
<name>A0A0F5QK21_9HYPH</name>
<dbReference type="STRING" id="1293439.WH87_02465"/>
<feature type="transmembrane region" description="Helical" evidence="1">
    <location>
        <begin position="175"/>
        <end position="194"/>
    </location>
</feature>
<dbReference type="PANTHER" id="PTHR41795:SF1">
    <property type="entry name" value="EXOPOLYSACCHARIDE SYNTHESIS PROTEIN"/>
    <property type="match status" value="1"/>
</dbReference>
<proteinExistence type="predicted"/>
<keyword evidence="1" id="KW-1133">Transmembrane helix</keyword>
<dbReference type="PATRIC" id="fig|1293439.3.peg.2862"/>
<dbReference type="PANTHER" id="PTHR41795">
    <property type="entry name" value="EXOPOLYSACCHARIDE SYNTHESIS PROTEIN"/>
    <property type="match status" value="1"/>
</dbReference>